<dbReference type="PROSITE" id="PS50076">
    <property type="entry name" value="DNAJ_2"/>
    <property type="match status" value="1"/>
</dbReference>
<reference evidence="3 4" key="1">
    <citation type="submission" date="2017-06" db="EMBL/GenBank/DDBJ databases">
        <title>Genome sequencing of cyanobaciteial culture collection at National Institute for Environmental Studies (NIES).</title>
        <authorList>
            <person name="Hirose Y."/>
            <person name="Shimura Y."/>
            <person name="Fujisawa T."/>
            <person name="Nakamura Y."/>
            <person name="Kawachi M."/>
        </authorList>
    </citation>
    <scope>NUCLEOTIDE SEQUENCE [LARGE SCALE GENOMIC DNA]</scope>
    <source>
        <strain evidence="3 4">NIES-23</strain>
    </source>
</reference>
<evidence type="ECO:0000313" key="3">
    <source>
        <dbReference type="EMBL" id="BAY71217.1"/>
    </source>
</evidence>
<dbReference type="InterPro" id="IPR050817">
    <property type="entry name" value="DjlA_DnaK_co-chaperone"/>
</dbReference>
<dbReference type="PANTHER" id="PTHR24074">
    <property type="entry name" value="CO-CHAPERONE PROTEIN DJLA"/>
    <property type="match status" value="1"/>
</dbReference>
<dbReference type="PRINTS" id="PR00625">
    <property type="entry name" value="JDOMAIN"/>
</dbReference>
<dbReference type="InterPro" id="IPR001623">
    <property type="entry name" value="DnaJ_domain"/>
</dbReference>
<dbReference type="Proteomes" id="UP000217507">
    <property type="component" value="Chromosome"/>
</dbReference>
<proteinExistence type="predicted"/>
<evidence type="ECO:0000259" key="2">
    <source>
        <dbReference type="PROSITE" id="PS50076"/>
    </source>
</evidence>
<dbReference type="InterPro" id="IPR011990">
    <property type="entry name" value="TPR-like_helical_dom_sf"/>
</dbReference>
<dbReference type="Pfam" id="PF00515">
    <property type="entry name" value="TPR_1"/>
    <property type="match status" value="1"/>
</dbReference>
<dbReference type="SUPFAM" id="SSF46565">
    <property type="entry name" value="Chaperone J-domain"/>
    <property type="match status" value="1"/>
</dbReference>
<evidence type="ECO:0000313" key="4">
    <source>
        <dbReference type="Proteomes" id="UP000217507"/>
    </source>
</evidence>
<dbReference type="EMBL" id="AP018216">
    <property type="protein sequence ID" value="BAY71217.1"/>
    <property type="molecule type" value="Genomic_DNA"/>
</dbReference>
<evidence type="ECO:0000256" key="1">
    <source>
        <dbReference type="PROSITE-ProRule" id="PRU00339"/>
    </source>
</evidence>
<dbReference type="Pfam" id="PF00226">
    <property type="entry name" value="DnaJ"/>
    <property type="match status" value="1"/>
</dbReference>
<dbReference type="Gene3D" id="1.25.40.10">
    <property type="entry name" value="Tetratricopeptide repeat domain"/>
    <property type="match status" value="1"/>
</dbReference>
<dbReference type="AlphaFoldDB" id="A0A1Z4KQH8"/>
<accession>A0A1Z4KQH8</accession>
<dbReference type="PROSITE" id="PS50005">
    <property type="entry name" value="TPR"/>
    <property type="match status" value="1"/>
</dbReference>
<dbReference type="Gene3D" id="1.10.287.110">
    <property type="entry name" value="DnaJ domain"/>
    <property type="match status" value="1"/>
</dbReference>
<dbReference type="PROSITE" id="PS50293">
    <property type="entry name" value="TPR_REGION"/>
    <property type="match status" value="1"/>
</dbReference>
<dbReference type="SMART" id="SM00028">
    <property type="entry name" value="TPR"/>
    <property type="match status" value="2"/>
</dbReference>
<dbReference type="SUPFAM" id="SSF48452">
    <property type="entry name" value="TPR-like"/>
    <property type="match status" value="1"/>
</dbReference>
<dbReference type="InterPro" id="IPR019734">
    <property type="entry name" value="TPR_rpt"/>
</dbReference>
<dbReference type="InterPro" id="IPR036869">
    <property type="entry name" value="J_dom_sf"/>
</dbReference>
<feature type="repeat" description="TPR" evidence="1">
    <location>
        <begin position="101"/>
        <end position="134"/>
    </location>
</feature>
<dbReference type="CDD" id="cd06257">
    <property type="entry name" value="DnaJ"/>
    <property type="match status" value="1"/>
</dbReference>
<protein>
    <recommendedName>
        <fullName evidence="2">J domain-containing protein</fullName>
    </recommendedName>
</protein>
<keyword evidence="1" id="KW-0802">TPR repeat</keyword>
<organism evidence="3 4">
    <name type="scientific">Trichormus variabilis NIES-23</name>
    <dbReference type="NCBI Taxonomy" id="1973479"/>
    <lineage>
        <taxon>Bacteria</taxon>
        <taxon>Bacillati</taxon>
        <taxon>Cyanobacteriota</taxon>
        <taxon>Cyanophyceae</taxon>
        <taxon>Nostocales</taxon>
        <taxon>Nostocaceae</taxon>
        <taxon>Trichormus</taxon>
    </lineage>
</organism>
<dbReference type="SMART" id="SM00271">
    <property type="entry name" value="DnaJ"/>
    <property type="match status" value="1"/>
</dbReference>
<gene>
    <name evidence="3" type="ORF">NIES23_40340</name>
</gene>
<feature type="domain" description="J" evidence="2">
    <location>
        <begin position="16"/>
        <end position="100"/>
    </location>
</feature>
<name>A0A1Z4KQH8_ANAVA</name>
<sequence length="203" mass="23308">MSNDKPRDGLQLDISHAYEILGLKPGASQVEVKQAYRKLVKIWHPDRFVDNEQKQQAETKIKRINAAYNRVKSVTPTVEKPASATPSPKKPVKASVNRWGAETFYNWGVESVDKKEYEEAIAYFTQAIRLNPSYIAAYKYRGFICSELGYEYRATSDLNKAAQLEGKIPKAAYVSSPRYKTKPKSWLARLCQKIKRLLKLNRY</sequence>